<dbReference type="RefSeq" id="XP_034252729.1">
    <property type="nucleotide sequence ID" value="XM_034396838.1"/>
</dbReference>
<dbReference type="PANTHER" id="PTHR21261">
    <property type="entry name" value="BEAT PROTEIN"/>
    <property type="match status" value="1"/>
</dbReference>
<dbReference type="RefSeq" id="XP_034252738.1">
    <property type="nucleotide sequence ID" value="XM_034396847.1"/>
</dbReference>
<sequence>MAPGPQSPRCSWRSPWSALTLLLLVCTGVVTSLRDARVEIPRAVLRYKDATLRCVYDMEGEELYSIKWYKGQQEFFRFTPKETPSAKVFHIEGIDVMKERSDARKVTLRHVDHSAAGRYACEVSADRPSFTTSMVEGRLNVVEVPRHPPNILGLKSRYQLGEYLRANCTTEPSHPPANLTIYINGNQYVGRERVSHFKTRPDEEKRQRPVVGVSIKLLAEHFGPDNKLKIRCLATIYDVYNKVDERSVELRSSYLVPPNVLETNQPPNEPYDQDMYDDGKRGRYPGGEVT</sequence>
<reference evidence="5 6" key="1">
    <citation type="submission" date="2025-04" db="UniProtKB">
        <authorList>
            <consortium name="RefSeq"/>
        </authorList>
    </citation>
    <scope>IDENTIFICATION</scope>
    <source>
        <tissue evidence="5 6">Total insect</tissue>
    </source>
</reference>
<dbReference type="InterPro" id="IPR036179">
    <property type="entry name" value="Ig-like_dom_sf"/>
</dbReference>
<dbReference type="OrthoDB" id="6419989at2759"/>
<protein>
    <submittedName>
        <fullName evidence="5 6">Uncharacterized protein LOC117652142 isoform X1</fullName>
    </submittedName>
</protein>
<dbReference type="Proteomes" id="UP000515158">
    <property type="component" value="Unplaced"/>
</dbReference>
<feature type="domain" description="Ig-like" evidence="3">
    <location>
        <begin position="15"/>
        <end position="131"/>
    </location>
</feature>
<dbReference type="InterPro" id="IPR007110">
    <property type="entry name" value="Ig-like_dom"/>
</dbReference>
<evidence type="ECO:0000259" key="3">
    <source>
        <dbReference type="PROSITE" id="PS50835"/>
    </source>
</evidence>
<dbReference type="Gene3D" id="2.60.40.10">
    <property type="entry name" value="Immunoglobulins"/>
    <property type="match status" value="1"/>
</dbReference>
<dbReference type="SUPFAM" id="SSF48726">
    <property type="entry name" value="Immunoglobulin"/>
    <property type="match status" value="1"/>
</dbReference>
<evidence type="ECO:0000313" key="6">
    <source>
        <dbReference type="RefSeq" id="XP_034252719.1"/>
    </source>
</evidence>
<feature type="chain" id="PRO_5044654957" evidence="2">
    <location>
        <begin position="33"/>
        <end position="290"/>
    </location>
</feature>
<dbReference type="RefSeq" id="XP_034252709.1">
    <property type="nucleotide sequence ID" value="XM_034396818.1"/>
</dbReference>
<evidence type="ECO:0000256" key="2">
    <source>
        <dbReference type="SAM" id="SignalP"/>
    </source>
</evidence>
<evidence type="ECO:0000313" key="7">
    <source>
        <dbReference type="RefSeq" id="XP_034252729.1"/>
    </source>
</evidence>
<dbReference type="PANTHER" id="PTHR21261:SF8">
    <property type="entry name" value="BEATEN PATH IA, ISOFORM B-RELATED"/>
    <property type="match status" value="1"/>
</dbReference>
<dbReference type="AlphaFoldDB" id="A0A6P9A497"/>
<accession>A0A6P9A497</accession>
<evidence type="ECO:0000313" key="4">
    <source>
        <dbReference type="Proteomes" id="UP000515158"/>
    </source>
</evidence>
<dbReference type="GeneID" id="117652142"/>
<evidence type="ECO:0000313" key="5">
    <source>
        <dbReference type="RefSeq" id="XP_034252709.1"/>
    </source>
</evidence>
<dbReference type="PROSITE" id="PS50835">
    <property type="entry name" value="IG_LIKE"/>
    <property type="match status" value="1"/>
</dbReference>
<dbReference type="RefSeq" id="XP_034252719.1">
    <property type="nucleotide sequence ID" value="XM_034396828.1"/>
</dbReference>
<dbReference type="FunFam" id="2.60.40.10:FF:000437">
    <property type="entry name" value="Beat-IIIc, isoform A"/>
    <property type="match status" value="1"/>
</dbReference>
<feature type="region of interest" description="Disordered" evidence="1">
    <location>
        <begin position="258"/>
        <end position="290"/>
    </location>
</feature>
<name>A0A6P9A497_THRPL</name>
<organism evidence="8">
    <name type="scientific">Thrips palmi</name>
    <name type="common">Melon thrips</name>
    <dbReference type="NCBI Taxonomy" id="161013"/>
    <lineage>
        <taxon>Eukaryota</taxon>
        <taxon>Metazoa</taxon>
        <taxon>Ecdysozoa</taxon>
        <taxon>Arthropoda</taxon>
        <taxon>Hexapoda</taxon>
        <taxon>Insecta</taxon>
        <taxon>Pterygota</taxon>
        <taxon>Neoptera</taxon>
        <taxon>Paraneoptera</taxon>
        <taxon>Thysanoptera</taxon>
        <taxon>Terebrantia</taxon>
        <taxon>Thripoidea</taxon>
        <taxon>Thripidae</taxon>
        <taxon>Thrips</taxon>
    </lineage>
</organism>
<gene>
    <name evidence="5 6 7 8" type="primary">LOC117652142</name>
</gene>
<feature type="signal peptide" evidence="2">
    <location>
        <begin position="1"/>
        <end position="32"/>
    </location>
</feature>
<dbReference type="InterPro" id="IPR013783">
    <property type="entry name" value="Ig-like_fold"/>
</dbReference>
<keyword evidence="4" id="KW-1185">Reference proteome</keyword>
<evidence type="ECO:0000256" key="1">
    <source>
        <dbReference type="SAM" id="MobiDB-lite"/>
    </source>
</evidence>
<dbReference type="KEGG" id="tpal:117652142"/>
<keyword evidence="2" id="KW-0732">Signal</keyword>
<evidence type="ECO:0000313" key="8">
    <source>
        <dbReference type="RefSeq" id="XP_034252738.1"/>
    </source>
</evidence>
<proteinExistence type="predicted"/>